<evidence type="ECO:0000313" key="9">
    <source>
        <dbReference type="Proteomes" id="UP001597118"/>
    </source>
</evidence>
<name>A0ABW4IEA5_9SPHI</name>
<gene>
    <name evidence="8" type="ORF">ACFSAH_10545</name>
</gene>
<evidence type="ECO:0000256" key="6">
    <source>
        <dbReference type="RuleBase" id="RU004453"/>
    </source>
</evidence>
<dbReference type="GO" id="GO:0016787">
    <property type="term" value="F:hydrolase activity"/>
    <property type="evidence" value="ECO:0007669"/>
    <property type="project" value="UniProtKB-KW"/>
</dbReference>
<sequence>MKRLLILSIAAIASFSSCKKDIAWVPDGYGAGQLEKPTTPYKPDESFKRVIYYPAYRAIADIDTTSLDGATHVIYSFLKPKADGTVILDNSKNGLKEVVTLIKRHKAKAIIALNGDSKIYTTLLSNPVSRKSFINNIVKYTLENQFDGVDMDWEYPDASKGNDVSFGIFMQELANELNSWHRSLSMAVTAGVYAGPIKDGITQNAIDACDFVNLMVYDGAGWAGDSNHSSYKMAEDVLDVWLLQKGLPKKKAVLGLPAYGKTSDNKDAVSFRDLLSNGADKDANIHTYTVDSKVYYYNGFPLIQQKVQLAKDRANGIMFWEIGQDAKGDLSLIKFAYKESIK</sequence>
<comment type="catalytic activity">
    <reaction evidence="1">
        <text>Random endo-hydrolysis of N-acetyl-beta-D-glucosaminide (1-&gt;4)-beta-linkages in chitin and chitodextrins.</text>
        <dbReference type="EC" id="3.2.1.14"/>
    </reaction>
</comment>
<dbReference type="Pfam" id="PF00704">
    <property type="entry name" value="Glyco_hydro_18"/>
    <property type="match status" value="1"/>
</dbReference>
<dbReference type="InterPro" id="IPR017853">
    <property type="entry name" value="GH"/>
</dbReference>
<dbReference type="Gene3D" id="3.40.5.30">
    <property type="entry name" value="(Trans)glycosidases - domain 2"/>
    <property type="match status" value="1"/>
</dbReference>
<dbReference type="Proteomes" id="UP001597118">
    <property type="component" value="Unassembled WGS sequence"/>
</dbReference>
<comment type="caution">
    <text evidence="8">The sequence shown here is derived from an EMBL/GenBank/DDBJ whole genome shotgun (WGS) entry which is preliminary data.</text>
</comment>
<dbReference type="PANTHER" id="PTHR11177:SF317">
    <property type="entry name" value="CHITINASE 12-RELATED"/>
    <property type="match status" value="1"/>
</dbReference>
<dbReference type="InterPro" id="IPR001223">
    <property type="entry name" value="Glyco_hydro18_cat"/>
</dbReference>
<proteinExistence type="inferred from homology"/>
<organism evidence="8 9">
    <name type="scientific">Pseudopedobacter beijingensis</name>
    <dbReference type="NCBI Taxonomy" id="1207056"/>
    <lineage>
        <taxon>Bacteria</taxon>
        <taxon>Pseudomonadati</taxon>
        <taxon>Bacteroidota</taxon>
        <taxon>Sphingobacteriia</taxon>
        <taxon>Sphingobacteriales</taxon>
        <taxon>Sphingobacteriaceae</taxon>
        <taxon>Pseudopedobacter</taxon>
    </lineage>
</organism>
<evidence type="ECO:0000313" key="8">
    <source>
        <dbReference type="EMBL" id="MFD1630319.1"/>
    </source>
</evidence>
<evidence type="ECO:0000256" key="3">
    <source>
        <dbReference type="ARBA" id="ARBA00022801"/>
    </source>
</evidence>
<accession>A0ABW4IEA5</accession>
<evidence type="ECO:0000259" key="7">
    <source>
        <dbReference type="PROSITE" id="PS51910"/>
    </source>
</evidence>
<protein>
    <recommendedName>
        <fullName evidence="2">chitinase</fullName>
        <ecNumber evidence="2">3.2.1.14</ecNumber>
    </recommendedName>
</protein>
<evidence type="ECO:0000256" key="1">
    <source>
        <dbReference type="ARBA" id="ARBA00000822"/>
    </source>
</evidence>
<dbReference type="EC" id="3.2.1.14" evidence="2"/>
<evidence type="ECO:0000256" key="2">
    <source>
        <dbReference type="ARBA" id="ARBA00012729"/>
    </source>
</evidence>
<reference evidence="9" key="1">
    <citation type="journal article" date="2019" name="Int. J. Syst. Evol. Microbiol.">
        <title>The Global Catalogue of Microorganisms (GCM) 10K type strain sequencing project: providing services to taxonomists for standard genome sequencing and annotation.</title>
        <authorList>
            <consortium name="The Broad Institute Genomics Platform"/>
            <consortium name="The Broad Institute Genome Sequencing Center for Infectious Disease"/>
            <person name="Wu L."/>
            <person name="Ma J."/>
        </authorList>
    </citation>
    <scope>NUCLEOTIDE SEQUENCE [LARGE SCALE GENOMIC DNA]</scope>
    <source>
        <strain evidence="9">CCUG 53762</strain>
    </source>
</reference>
<comment type="similarity">
    <text evidence="6">Belongs to the glycosyl hydrolase 18 family.</text>
</comment>
<dbReference type="PROSITE" id="PS51910">
    <property type="entry name" value="GH18_2"/>
    <property type="match status" value="1"/>
</dbReference>
<dbReference type="RefSeq" id="WP_379662694.1">
    <property type="nucleotide sequence ID" value="NZ_JBHUDG010000015.1"/>
</dbReference>
<keyword evidence="3 5" id="KW-0378">Hydrolase</keyword>
<dbReference type="PANTHER" id="PTHR11177">
    <property type="entry name" value="CHITINASE"/>
    <property type="match status" value="1"/>
</dbReference>
<dbReference type="InterPro" id="IPR011583">
    <property type="entry name" value="Chitinase_II/V-like_cat"/>
</dbReference>
<evidence type="ECO:0000256" key="4">
    <source>
        <dbReference type="ARBA" id="ARBA00023295"/>
    </source>
</evidence>
<dbReference type="InterPro" id="IPR001579">
    <property type="entry name" value="Glyco_hydro_18_chit_AS"/>
</dbReference>
<keyword evidence="9" id="KW-1185">Reference proteome</keyword>
<dbReference type="InterPro" id="IPR050314">
    <property type="entry name" value="Glycosyl_Hydrlase_18"/>
</dbReference>
<feature type="domain" description="GH18" evidence="7">
    <location>
        <begin position="47"/>
        <end position="342"/>
    </location>
</feature>
<dbReference type="PROSITE" id="PS51257">
    <property type="entry name" value="PROKAR_LIPOPROTEIN"/>
    <property type="match status" value="1"/>
</dbReference>
<dbReference type="SUPFAM" id="SSF51445">
    <property type="entry name" value="(Trans)glycosidases"/>
    <property type="match status" value="1"/>
</dbReference>
<dbReference type="EMBL" id="JBHUDG010000015">
    <property type="protein sequence ID" value="MFD1630319.1"/>
    <property type="molecule type" value="Genomic_DNA"/>
</dbReference>
<dbReference type="Gene3D" id="3.20.20.80">
    <property type="entry name" value="Glycosidases"/>
    <property type="match status" value="1"/>
</dbReference>
<dbReference type="SMART" id="SM00636">
    <property type="entry name" value="Glyco_18"/>
    <property type="match status" value="1"/>
</dbReference>
<keyword evidence="4 5" id="KW-0326">Glycosidase</keyword>
<evidence type="ECO:0000256" key="5">
    <source>
        <dbReference type="RuleBase" id="RU000489"/>
    </source>
</evidence>
<dbReference type="PROSITE" id="PS01095">
    <property type="entry name" value="GH18_1"/>
    <property type="match status" value="1"/>
</dbReference>